<feature type="transmembrane region" description="Helical" evidence="1">
    <location>
        <begin position="95"/>
        <end position="115"/>
    </location>
</feature>
<feature type="transmembrane region" description="Helical" evidence="1">
    <location>
        <begin position="21"/>
        <end position="44"/>
    </location>
</feature>
<dbReference type="Proteomes" id="UP001200247">
    <property type="component" value="Unassembled WGS sequence"/>
</dbReference>
<keyword evidence="1" id="KW-0472">Membrane</keyword>
<dbReference type="EMBL" id="JAJAXM010000006">
    <property type="protein sequence ID" value="MCG9025280.1"/>
    <property type="molecule type" value="Genomic_DNA"/>
</dbReference>
<evidence type="ECO:0000313" key="2">
    <source>
        <dbReference type="EMBL" id="MCG9025280.1"/>
    </source>
</evidence>
<gene>
    <name evidence="2" type="ORF">LH440_05070</name>
</gene>
<name>A0ABD4SNH9_9NEIS</name>
<protein>
    <submittedName>
        <fullName evidence="2">Uncharacterized protein</fullName>
    </submittedName>
</protein>
<evidence type="ECO:0000256" key="1">
    <source>
        <dbReference type="SAM" id="Phobius"/>
    </source>
</evidence>
<evidence type="ECO:0000313" key="3">
    <source>
        <dbReference type="Proteomes" id="UP001200247"/>
    </source>
</evidence>
<keyword evidence="1" id="KW-0812">Transmembrane</keyword>
<comment type="caution">
    <text evidence="2">The sequence shown here is derived from an EMBL/GenBank/DDBJ whole genome shotgun (WGS) entry which is preliminary data.</text>
</comment>
<feature type="transmembrane region" description="Helical" evidence="1">
    <location>
        <begin position="64"/>
        <end position="83"/>
    </location>
</feature>
<keyword evidence="1" id="KW-1133">Transmembrane helix</keyword>
<reference evidence="2 3" key="1">
    <citation type="submission" date="2021-10" db="EMBL/GenBank/DDBJ databases">
        <title>Whole-genome sequencing analysis of Laribacter hongkongensis: virulence gene profiles, carbohydrate-active enzyme prediction, and antimicrobial resistance characterization.</title>
        <authorList>
            <person name="Yuan P."/>
            <person name="Zhan Y."/>
            <person name="Chen D."/>
        </authorList>
    </citation>
    <scope>NUCLEOTIDE SEQUENCE [LARGE SCALE GENOMIC DNA]</scope>
    <source>
        <strain evidence="2 3">W67</strain>
    </source>
</reference>
<proteinExistence type="predicted"/>
<feature type="transmembrane region" description="Helical" evidence="1">
    <location>
        <begin position="127"/>
        <end position="145"/>
    </location>
</feature>
<dbReference type="AlphaFoldDB" id="A0ABD4SNH9"/>
<dbReference type="RefSeq" id="WP_239893695.1">
    <property type="nucleotide sequence ID" value="NZ_JAJAXM010000006.1"/>
</dbReference>
<sequence>MTSEVSSSVPLPRFWRGIAGAIVATLVLELLLRFAAPLVIGHVVRPALLVNRLLGLPPASLAGTVVHLALALVVLPLGFVWIIERLVLGSLHARALVYALLLGTLTGMVLLPLAGVPDFFGSQRGGVFVYLVQILYCGLFAGLLGERQ</sequence>
<organism evidence="2 3">
    <name type="scientific">Laribacter hongkongensis</name>
    <dbReference type="NCBI Taxonomy" id="168471"/>
    <lineage>
        <taxon>Bacteria</taxon>
        <taxon>Pseudomonadati</taxon>
        <taxon>Pseudomonadota</taxon>
        <taxon>Betaproteobacteria</taxon>
        <taxon>Neisseriales</taxon>
        <taxon>Aquaspirillaceae</taxon>
        <taxon>Laribacter</taxon>
    </lineage>
</organism>
<accession>A0ABD4SNH9</accession>